<dbReference type="AlphaFoldDB" id="A0A1R4AAQ4"/>
<evidence type="ECO:0000256" key="1">
    <source>
        <dbReference type="ARBA" id="ARBA00004123"/>
    </source>
</evidence>
<keyword evidence="4" id="KW-0539">Nucleus</keyword>
<dbReference type="VEuPathDB" id="PiroplasmaDB:BMR1_02g02805"/>
<evidence type="ECO:0000313" key="5">
    <source>
        <dbReference type="EMBL" id="SJK86044.1"/>
    </source>
</evidence>
<keyword evidence="3" id="KW-0813">Transport</keyword>
<reference evidence="5 6" key="2">
    <citation type="journal article" date="2013" name="PLoS ONE">
        <title>Whole genome mapping and re-organization of the nuclear and mitochondrial genomes of Babesia microti isolates.</title>
        <authorList>
            <person name="Cornillot E."/>
            <person name="Dassouli A."/>
            <person name="Garg A."/>
            <person name="Pachikara N."/>
            <person name="Randazzo S."/>
            <person name="Depoix D."/>
            <person name="Carcy B."/>
            <person name="Delbecq S."/>
            <person name="Frutos R."/>
            <person name="Silva J.C."/>
            <person name="Sutton R."/>
            <person name="Krause P.J."/>
            <person name="Mamoun C.B."/>
        </authorList>
    </citation>
    <scope>NUCLEOTIDE SEQUENCE [LARGE SCALE GENOMIC DNA]</scope>
    <source>
        <strain evidence="5 6">RI</strain>
    </source>
</reference>
<proteinExistence type="inferred from homology"/>
<dbReference type="GO" id="GO:0005737">
    <property type="term" value="C:cytoplasm"/>
    <property type="evidence" value="ECO:0007669"/>
    <property type="project" value="TreeGrafter"/>
</dbReference>
<dbReference type="GeneID" id="24424343"/>
<comment type="similarity">
    <text evidence="2">Belongs to the importin beta family.</text>
</comment>
<evidence type="ECO:0000256" key="4">
    <source>
        <dbReference type="ARBA" id="ARBA00023242"/>
    </source>
</evidence>
<protein>
    <submittedName>
        <fullName evidence="5">Uncharacterized protein</fullName>
    </submittedName>
</protein>
<dbReference type="PANTHER" id="PTHR12363">
    <property type="entry name" value="TRANSPORTIN 3 AND IMPORTIN 13"/>
    <property type="match status" value="1"/>
</dbReference>
<dbReference type="SUPFAM" id="SSF48371">
    <property type="entry name" value="ARM repeat"/>
    <property type="match status" value="1"/>
</dbReference>
<dbReference type="InterPro" id="IPR016024">
    <property type="entry name" value="ARM-type_fold"/>
</dbReference>
<dbReference type="Proteomes" id="UP000002899">
    <property type="component" value="Chromosome II"/>
</dbReference>
<name>A0A1R4AAQ4_BABMR</name>
<dbReference type="KEGG" id="bmic:BMR1_02g02805"/>
<dbReference type="RefSeq" id="XP_021338241.1">
    <property type="nucleotide sequence ID" value="XM_021481619.1"/>
</dbReference>
<accession>A0A1R4AAQ4</accession>
<dbReference type="GO" id="GO:0006606">
    <property type="term" value="P:protein import into nucleus"/>
    <property type="evidence" value="ECO:0007669"/>
    <property type="project" value="TreeGrafter"/>
</dbReference>
<dbReference type="Gene3D" id="1.25.10.10">
    <property type="entry name" value="Leucine-rich Repeat Variant"/>
    <property type="match status" value="2"/>
</dbReference>
<evidence type="ECO:0000256" key="2">
    <source>
        <dbReference type="ARBA" id="ARBA00007991"/>
    </source>
</evidence>
<dbReference type="OrthoDB" id="435593at2759"/>
<dbReference type="InterPro" id="IPR011989">
    <property type="entry name" value="ARM-like"/>
</dbReference>
<comment type="subcellular location">
    <subcellularLocation>
        <location evidence="1">Nucleus</location>
    </subcellularLocation>
</comment>
<sequence>MDVLKHLTTLLNSNNPEDRRNADHELVRWQKSPQAWTEAHTILTSQYPPEVHLIASQTLRAKIFYDFYQIPQSSGPILCLSLLSMLIDLESLGNKPASSTICQSLSALALQGANWWPNPARTYISSPNVEQTKNISVECILSLLTSLADRQVTKNVVTSNTSRSKLRQNLEAEYEHVENYLLHIRQTYPNLRPKVIICWKIWRSYHNDTNSANNVTLNPILDDCLTLITQDSEQEILDASVDSIIKTLRDNYKCKIKSQRSSKYDNDDLDYSSDEDVVDSNITEVKIKEAQDLHSKILNMLPVIQSVMDNNLKNGDIELMDSRAHLILFLLHLDPRPINLVSSSIALMRGPISDNLWDIANFKDFYGYIPSSVGISTVGPILRLIDNDGFPKELVPDLCKIIARCKSAVFEEAIDDFEFAEYQDSLGDIINMCCSVFSSDYTASCLAQSFSEYPIGTMLSMAIVVNATSPKPCQHALGLINNLPQFPSSPPTNYKEGLARSAALILLSSCICSESSPDTYQMCKKAVLDEFKIAFAGLKDERSNPICQKVVTHAIGILNGLAWKYRPKFFVQNEAEILNDSITMLSRAIPYLDESNECILLESMALFIKHGCMLNDCTYSLVPVDTFHNTLNIVLYPSCISRMTLKNFSKSFFQRGSDNGCAFFRLLQSISIKPEYNKSLVDYIATMIIPLVFDAWKHIHGDISTCESAGRLLKHAIRACGKYFAPFLGEFCQALMMILIDPNFALQSTHLYTLDWLERLSHKYVEWDSSLVKTLIENIANKAIYLLIAADEKSEYTTYLSEDLFGLLTTFFYHEPHDGSIEAKTIEIACNRLAHCSPYQESRCLAKFLQTHVKTPVHQNAAIDAAFAAMARGSCYGATSSIAELIYYMIKQNDNCKNIINESMNQLPQAVVQDPTQRQELLDGFFGNLDKVSRTVVLVDNLCHDLTKRKV</sequence>
<evidence type="ECO:0000256" key="3">
    <source>
        <dbReference type="ARBA" id="ARBA00022448"/>
    </source>
</evidence>
<dbReference type="InterPro" id="IPR051345">
    <property type="entry name" value="Importin_beta-like_NTR"/>
</dbReference>
<dbReference type="EMBL" id="FO082872">
    <property type="protein sequence ID" value="SJK86044.1"/>
    <property type="molecule type" value="Genomic_DNA"/>
</dbReference>
<reference evidence="5 6" key="3">
    <citation type="journal article" date="2016" name="Sci. Rep.">
        <title>Genome-wide diversity and gene expression profiling of Babesia microti isolates identify polymorphic genes that mediate host-pathogen interactions.</title>
        <authorList>
            <person name="Silva J.C."/>
            <person name="Cornillot E."/>
            <person name="McCracken C."/>
            <person name="Usmani-Brown S."/>
            <person name="Dwivedi A."/>
            <person name="Ifeonu O.O."/>
            <person name="Crabtree J."/>
            <person name="Gotia H.T."/>
            <person name="Virji A.Z."/>
            <person name="Reynes C."/>
            <person name="Colinge J."/>
            <person name="Kumar V."/>
            <person name="Lawres L."/>
            <person name="Pazzi J.E."/>
            <person name="Pablo J.V."/>
            <person name="Hung C."/>
            <person name="Brancato J."/>
            <person name="Kumari P."/>
            <person name="Orvis J."/>
            <person name="Tretina K."/>
            <person name="Chibucos M."/>
            <person name="Ott S."/>
            <person name="Sadzewicz L."/>
            <person name="Sengamalay N."/>
            <person name="Shetty A.C."/>
            <person name="Su Q."/>
            <person name="Tallon L."/>
            <person name="Fraser C.M."/>
            <person name="Frutos R."/>
            <person name="Molina D.M."/>
            <person name="Krause P.J."/>
            <person name="Ben Mamoun C."/>
        </authorList>
    </citation>
    <scope>NUCLEOTIDE SEQUENCE [LARGE SCALE GENOMIC DNA]</scope>
    <source>
        <strain evidence="5 6">RI</strain>
    </source>
</reference>
<reference evidence="5 6" key="1">
    <citation type="journal article" date="2012" name="Nucleic Acids Res.">
        <title>Sequencing of the smallest Apicomplexan genome from the human pathogen Babesia microti.</title>
        <authorList>
            <person name="Cornillot E."/>
            <person name="Hadj-Kaddour K."/>
            <person name="Dassouli A."/>
            <person name="Noel B."/>
            <person name="Ranwez V."/>
            <person name="Vacherie B."/>
            <person name="Augagneur Y."/>
            <person name="Bres V."/>
            <person name="Duclos A."/>
            <person name="Randazzo S."/>
            <person name="Carcy B."/>
            <person name="Debierre-Grockiego F."/>
            <person name="Delbecq S."/>
            <person name="Moubri-Menage K."/>
            <person name="Shams-Eldin H."/>
            <person name="Usmani-Brown S."/>
            <person name="Bringaud F."/>
            <person name="Wincker P."/>
            <person name="Vivares C.P."/>
            <person name="Schwarz R.T."/>
            <person name="Schetters T.P."/>
            <person name="Krause P.J."/>
            <person name="Gorenflot A."/>
            <person name="Berry V."/>
            <person name="Barbe V."/>
            <person name="Ben Mamoun C."/>
        </authorList>
    </citation>
    <scope>NUCLEOTIDE SEQUENCE [LARGE SCALE GENOMIC DNA]</scope>
    <source>
        <strain evidence="5 6">RI</strain>
    </source>
</reference>
<dbReference type="PANTHER" id="PTHR12363:SF33">
    <property type="entry name" value="IMPORTIN-13"/>
    <property type="match status" value="1"/>
</dbReference>
<dbReference type="GO" id="GO:0005634">
    <property type="term" value="C:nucleus"/>
    <property type="evidence" value="ECO:0007669"/>
    <property type="project" value="UniProtKB-SubCell"/>
</dbReference>
<organism evidence="5 6">
    <name type="scientific">Babesia microti (strain RI)</name>
    <dbReference type="NCBI Taxonomy" id="1133968"/>
    <lineage>
        <taxon>Eukaryota</taxon>
        <taxon>Sar</taxon>
        <taxon>Alveolata</taxon>
        <taxon>Apicomplexa</taxon>
        <taxon>Aconoidasida</taxon>
        <taxon>Piroplasmida</taxon>
        <taxon>Babesiidae</taxon>
        <taxon>Babesia</taxon>
    </lineage>
</organism>
<evidence type="ECO:0000313" key="6">
    <source>
        <dbReference type="Proteomes" id="UP000002899"/>
    </source>
</evidence>
<keyword evidence="6" id="KW-1185">Reference proteome</keyword>